<accession>A0A7D3XNJ3</accession>
<proteinExistence type="predicted"/>
<dbReference type="InterPro" id="IPR014982">
    <property type="entry name" value="GSCFA"/>
</dbReference>
<sequence>MKSSKISFRTEVNTSSFPFRLGYNTPTMFCGSCFTENIGGIMQSLKMPVMVNPNGVVYNPLSVAKVIRNILSGKEYSSADLSYRNGIWFSYDHYTRFSSESKEECLSRINESNRKAYEFVREAKFFAITFGTARVYKLVNSGEVVANCHKVPAKEFTHTLLTVDEIVAEWCGIVDEVLSVKPDAKFIFTVSPIRHWKDGAVGNQLSKSTLILAIHKLIDNFPKNVFYFPAYEIMMDDLRDYRFYDTDMLHPSTTAVEYIWQKFSAALIEPEAMRIAESVHNIQQALGHRPVNPQSESFKRFVEKTLLKIAKIENEYPFLNFEKEKRTISDYLK</sequence>
<keyword evidence="3" id="KW-1185">Reference proteome</keyword>
<evidence type="ECO:0000313" key="2">
    <source>
        <dbReference type="EMBL" id="QKG80976.1"/>
    </source>
</evidence>
<dbReference type="AlphaFoldDB" id="A0A7D3XNJ3"/>
<dbReference type="EMBL" id="CP041345">
    <property type="protein sequence ID" value="QKG80976.1"/>
    <property type="molecule type" value="Genomic_DNA"/>
</dbReference>
<reference evidence="2 3" key="1">
    <citation type="submission" date="2019-07" db="EMBL/GenBank/DDBJ databases">
        <title>Thalassofilum flectens gen. nov., sp. nov., a novel moderate thermophilic anaerobe from a shallow sea hot spring in Kunashir Island (Russia), representing a new family in the order Bacteroidales, and proposal of Thalassofilacea fam. nov.</title>
        <authorList>
            <person name="Kochetkova T.V."/>
            <person name="Podosokorskaya O.A."/>
            <person name="Novikov A."/>
            <person name="Elcheninov A.G."/>
            <person name="Toshchakov S.V."/>
            <person name="Kublanov I.V."/>
        </authorList>
    </citation>
    <scope>NUCLEOTIDE SEQUENCE [LARGE SCALE GENOMIC DNA]</scope>
    <source>
        <strain evidence="2 3">38-H</strain>
    </source>
</reference>
<protein>
    <submittedName>
        <fullName evidence="2">GSCFA domain-containing protein</fullName>
    </submittedName>
</protein>
<feature type="domain" description="GSCFA" evidence="1">
    <location>
        <begin position="28"/>
        <end position="263"/>
    </location>
</feature>
<name>A0A7D3XNJ3_9BACT</name>
<organism evidence="2 3">
    <name type="scientific">Tenuifilum thalassicum</name>
    <dbReference type="NCBI Taxonomy" id="2590900"/>
    <lineage>
        <taxon>Bacteria</taxon>
        <taxon>Pseudomonadati</taxon>
        <taxon>Bacteroidota</taxon>
        <taxon>Bacteroidia</taxon>
        <taxon>Bacteroidales</taxon>
        <taxon>Tenuifilaceae</taxon>
        <taxon>Tenuifilum</taxon>
    </lineage>
</organism>
<gene>
    <name evidence="2" type="ORF">FHG85_12125</name>
</gene>
<evidence type="ECO:0000259" key="1">
    <source>
        <dbReference type="Pfam" id="PF08885"/>
    </source>
</evidence>
<dbReference type="Pfam" id="PF08885">
    <property type="entry name" value="GSCFA"/>
    <property type="match status" value="1"/>
</dbReference>
<dbReference type="SUPFAM" id="SSF52266">
    <property type="entry name" value="SGNH hydrolase"/>
    <property type="match status" value="1"/>
</dbReference>
<dbReference type="KEGG" id="ttz:FHG85_12125"/>
<dbReference type="RefSeq" id="WP_173076271.1">
    <property type="nucleotide sequence ID" value="NZ_CP041345.1"/>
</dbReference>
<dbReference type="Proteomes" id="UP000500961">
    <property type="component" value="Chromosome"/>
</dbReference>
<evidence type="ECO:0000313" key="3">
    <source>
        <dbReference type="Proteomes" id="UP000500961"/>
    </source>
</evidence>